<dbReference type="AlphaFoldDB" id="A0A168RRX4"/>
<dbReference type="InParanoid" id="A0A168RRX4"/>
<dbReference type="PANTHER" id="PTHR28125">
    <property type="entry name" value="MEIOTIC EXPRESSION UP-REGULATED PROTEIN 26"/>
    <property type="match status" value="1"/>
</dbReference>
<evidence type="ECO:0000259" key="2">
    <source>
        <dbReference type="Pfam" id="PF14616"/>
    </source>
</evidence>
<dbReference type="STRING" id="4829.A0A168RRX4"/>
<sequence>MDIHEVPPSSAQPDLLHVGSPKANLLQSPPSTETQPQAHNNSKVIPSSTPLVAEPSLATIHEDGTPSTNNSLADDTDFLPPTGTHGLLSDDQNDKVDDDTNNNYLSASWMNPSMMASGPFDKRKSSPAILGLPFGITDDPQLDLHLSQHRNSIEAAVLLASFNRGSTVSKDSVSTKDALIKVPTHQRQQHQPQHWRDDLSIAVNTREKATDQDVVSLRRHSYDVDMTWDSMPPGFKERTDLFNSSSGNNNGSAFKPVSKHHYTITNHTDSKDGGFNKSRITWTQDGFYQATTSSSPSSTGSFPSRSPANTLTPISPYPPRLLHPHAYATDQHHPTNLHQRHDSPLLHPLARQPSANEDDSPSGARVKKEFASHEHGPYFQYGEQGHPLPQRPHFYLPHDQHQKQRPYYYPDSQQHHSQMLPPNTPHPSFNGKLPLPPSNDRMPSGGPSSAHPYSHLAPYNHSHLQQHGHPHHPSPLLPGTSNHLPPPPSLSPEQYAAYQERMAAANAAAFSFRPNVTTPSTRPKRKRMPKETEQVVEAGDANFPDMCPRDVELAKTDPQARPRRQKLRFEGDLYTPNWVRYNGQAKEGLCDTCQPGRWLQLKNSAYWYHKQFYHGISSVSGSEFVPPAETRWVDQDLVEGLCHQCRQWVAVSNVKRKNSVLWFRHAHKHVWWVSCVRTRIEYDAKVHGTTQRGRAYLTSLPREMMHSLAGFPTSGRSFYLAPAALDPPTTLCKKLFPAIDEWHDRLAAKKLSPDNNDPI</sequence>
<dbReference type="PANTHER" id="PTHR28125:SF3">
    <property type="entry name" value="TRANSCRIPTION REGULATOR RUA1 C-TERMINAL DOMAIN-CONTAINING PROTEIN"/>
    <property type="match status" value="1"/>
</dbReference>
<evidence type="ECO:0000256" key="1">
    <source>
        <dbReference type="SAM" id="MobiDB-lite"/>
    </source>
</evidence>
<feature type="compositionally biased region" description="Low complexity" evidence="1">
    <location>
        <begin position="291"/>
        <end position="307"/>
    </location>
</feature>
<organism evidence="3">
    <name type="scientific">Absidia glauca</name>
    <name type="common">Pin mould</name>
    <dbReference type="NCBI Taxonomy" id="4829"/>
    <lineage>
        <taxon>Eukaryota</taxon>
        <taxon>Fungi</taxon>
        <taxon>Fungi incertae sedis</taxon>
        <taxon>Mucoromycota</taxon>
        <taxon>Mucoromycotina</taxon>
        <taxon>Mucoromycetes</taxon>
        <taxon>Mucorales</taxon>
        <taxon>Cunninghamellaceae</taxon>
        <taxon>Absidia</taxon>
    </lineage>
</organism>
<dbReference type="Proteomes" id="UP000078561">
    <property type="component" value="Unassembled WGS sequence"/>
</dbReference>
<dbReference type="Gene3D" id="1.10.443.20">
    <property type="entry name" value="Centromere DNA-binding protein complex CBF3 subunit, domain 2"/>
    <property type="match status" value="1"/>
</dbReference>
<feature type="compositionally biased region" description="Basic and acidic residues" evidence="1">
    <location>
        <begin position="366"/>
        <end position="376"/>
    </location>
</feature>
<feature type="domain" description="Transcription regulator Rua1 C-terminal" evidence="2">
    <location>
        <begin position="571"/>
        <end position="668"/>
    </location>
</feature>
<reference evidence="3" key="1">
    <citation type="submission" date="2016-04" db="EMBL/GenBank/DDBJ databases">
        <authorList>
            <person name="Evans L.H."/>
            <person name="Alamgir A."/>
            <person name="Owens N."/>
            <person name="Weber N.D."/>
            <person name="Virtaneva K."/>
            <person name="Barbian K."/>
            <person name="Babar A."/>
            <person name="Rosenke K."/>
        </authorList>
    </citation>
    <scope>NUCLEOTIDE SEQUENCE [LARGE SCALE GENOMIC DNA]</scope>
    <source>
        <strain evidence="3">CBS 101.48</strain>
    </source>
</reference>
<feature type="region of interest" description="Disordered" evidence="1">
    <location>
        <begin position="509"/>
        <end position="535"/>
    </location>
</feature>
<dbReference type="InterPro" id="IPR028012">
    <property type="entry name" value="Rua1_C"/>
</dbReference>
<evidence type="ECO:0000313" key="3">
    <source>
        <dbReference type="EMBL" id="SAM07306.1"/>
    </source>
</evidence>
<evidence type="ECO:0000313" key="4">
    <source>
        <dbReference type="Proteomes" id="UP000078561"/>
    </source>
</evidence>
<name>A0A168RRX4_ABSGL</name>
<dbReference type="EMBL" id="LT554731">
    <property type="protein sequence ID" value="SAM07306.1"/>
    <property type="molecule type" value="Genomic_DNA"/>
</dbReference>
<feature type="region of interest" description="Disordered" evidence="1">
    <location>
        <begin position="347"/>
        <end position="492"/>
    </location>
</feature>
<keyword evidence="4" id="KW-1185">Reference proteome</keyword>
<dbReference type="Pfam" id="PF14616">
    <property type="entry name" value="Rua1_C"/>
    <property type="match status" value="1"/>
</dbReference>
<feature type="region of interest" description="Disordered" evidence="1">
    <location>
        <begin position="289"/>
        <end position="325"/>
    </location>
</feature>
<protein>
    <recommendedName>
        <fullName evidence="2">Transcription regulator Rua1 C-terminal domain-containing protein</fullName>
    </recommendedName>
</protein>
<feature type="region of interest" description="Disordered" evidence="1">
    <location>
        <begin position="1"/>
        <end position="101"/>
    </location>
</feature>
<feature type="compositionally biased region" description="Polar residues" evidence="1">
    <location>
        <begin position="411"/>
        <end position="421"/>
    </location>
</feature>
<feature type="compositionally biased region" description="Polar residues" evidence="1">
    <location>
        <begin position="25"/>
        <end position="50"/>
    </location>
</feature>
<dbReference type="OrthoDB" id="5595379at2759"/>
<dbReference type="GO" id="GO:0003677">
    <property type="term" value="F:DNA binding"/>
    <property type="evidence" value="ECO:0007669"/>
    <property type="project" value="InterPro"/>
</dbReference>
<accession>A0A168RRX4</accession>
<dbReference type="InterPro" id="IPR038279">
    <property type="entry name" value="Ndc10_dom2_sf"/>
</dbReference>
<gene>
    <name evidence="3" type="primary">ABSGL_12945.1 scaffold 13518</name>
</gene>
<proteinExistence type="predicted"/>